<feature type="domain" description="DUF4349" evidence="4">
    <location>
        <begin position="134"/>
        <end position="350"/>
    </location>
</feature>
<reference evidence="5 6" key="1">
    <citation type="submission" date="2024-02" db="EMBL/GenBank/DDBJ databases">
        <authorList>
            <person name="Saticioglu I.B."/>
        </authorList>
    </citation>
    <scope>NUCLEOTIDE SEQUENCE [LARGE SCALE GENOMIC DNA]</scope>
    <source>
        <strain evidence="5 6">Mu-43</strain>
    </source>
</reference>
<evidence type="ECO:0000259" key="4">
    <source>
        <dbReference type="Pfam" id="PF14257"/>
    </source>
</evidence>
<feature type="transmembrane region" description="Helical" evidence="3">
    <location>
        <begin position="328"/>
        <end position="352"/>
    </location>
</feature>
<keyword evidence="3" id="KW-1133">Transmembrane helix</keyword>
<protein>
    <submittedName>
        <fullName evidence="5">DUF4349 domain-containing protein</fullName>
    </submittedName>
</protein>
<feature type="transmembrane region" description="Helical" evidence="3">
    <location>
        <begin position="48"/>
        <end position="69"/>
    </location>
</feature>
<feature type="compositionally biased region" description="Low complexity" evidence="2">
    <location>
        <begin position="79"/>
        <end position="94"/>
    </location>
</feature>
<gene>
    <name evidence="5" type="ORF">WDU93_14500</name>
</gene>
<accession>A0ABU8LPN8</accession>
<keyword evidence="3" id="KW-0472">Membrane</keyword>
<feature type="coiled-coil region" evidence="1">
    <location>
        <begin position="259"/>
        <end position="293"/>
    </location>
</feature>
<keyword evidence="1" id="KW-0175">Coiled coil</keyword>
<sequence length="368" mass="38067">MNDDPRGELPPLSDTTIERMERAVFDVVEDEPRETSATAPPHRARRRWITGLGIAAAFAIGAMVSPALLNLGSSTGAGSDSLPAPAAGDSAGDGRLSELEGADSAAGGDALTSSEGGAVSADTAPTAEEATADREIITTAELSVVVADVEAGAKEVAEIAAQFGGYVEASEIGGYNQTDASMPAPIDQGTGWVSIRIPADDLTDVTGKLDGLGEVTRSSISRQDVTAVSVDLQARIDAAQTSVDRLTELMSQSGSVGDLIAAETALTDRQAQLESYQQELKSLQEQVAMSTISVQLSEQAAVADADPAGFTDGLLAGWNGLVATLNGLVIGLGFLLPWLLIAGVVILVIWLVRRRRRTQRSAPTADAD</sequence>
<dbReference type="Proteomes" id="UP001366085">
    <property type="component" value="Unassembled WGS sequence"/>
</dbReference>
<feature type="region of interest" description="Disordered" evidence="2">
    <location>
        <begin position="78"/>
        <end position="134"/>
    </location>
</feature>
<organism evidence="5 6">
    <name type="scientific">Microbacterium istanbulense</name>
    <dbReference type="NCBI Taxonomy" id="3122049"/>
    <lineage>
        <taxon>Bacteria</taxon>
        <taxon>Bacillati</taxon>
        <taxon>Actinomycetota</taxon>
        <taxon>Actinomycetes</taxon>
        <taxon>Micrococcales</taxon>
        <taxon>Microbacteriaceae</taxon>
        <taxon>Microbacterium</taxon>
    </lineage>
</organism>
<evidence type="ECO:0000313" key="5">
    <source>
        <dbReference type="EMBL" id="MEJ1092895.1"/>
    </source>
</evidence>
<dbReference type="InterPro" id="IPR025645">
    <property type="entry name" value="DUF4349"/>
</dbReference>
<keyword evidence="6" id="KW-1185">Reference proteome</keyword>
<name>A0ABU8LPN8_9MICO</name>
<evidence type="ECO:0000313" key="6">
    <source>
        <dbReference type="Proteomes" id="UP001366085"/>
    </source>
</evidence>
<evidence type="ECO:0000256" key="1">
    <source>
        <dbReference type="SAM" id="Coils"/>
    </source>
</evidence>
<dbReference type="EMBL" id="JBBDGN010000019">
    <property type="protein sequence ID" value="MEJ1092895.1"/>
    <property type="molecule type" value="Genomic_DNA"/>
</dbReference>
<dbReference type="Pfam" id="PF14257">
    <property type="entry name" value="DUF4349"/>
    <property type="match status" value="1"/>
</dbReference>
<evidence type="ECO:0000256" key="3">
    <source>
        <dbReference type="SAM" id="Phobius"/>
    </source>
</evidence>
<proteinExistence type="predicted"/>
<dbReference type="RefSeq" id="WP_337321939.1">
    <property type="nucleotide sequence ID" value="NZ_JBBDGN010000019.1"/>
</dbReference>
<comment type="caution">
    <text evidence="5">The sequence shown here is derived from an EMBL/GenBank/DDBJ whole genome shotgun (WGS) entry which is preliminary data.</text>
</comment>
<evidence type="ECO:0000256" key="2">
    <source>
        <dbReference type="SAM" id="MobiDB-lite"/>
    </source>
</evidence>
<keyword evidence="3" id="KW-0812">Transmembrane</keyword>